<proteinExistence type="predicted"/>
<keyword evidence="2" id="KW-1185">Reference proteome</keyword>
<dbReference type="STRING" id="640635.SAMN04489806_1513"/>
<accession>A0A1H4LF45</accession>
<gene>
    <name evidence="1" type="ORF">SAMN04489806_1513</name>
</gene>
<reference evidence="1 2" key="1">
    <citation type="submission" date="2016-10" db="EMBL/GenBank/DDBJ databases">
        <authorList>
            <person name="de Groot N.N."/>
        </authorList>
    </citation>
    <scope>NUCLEOTIDE SEQUENCE [LARGE SCALE GENOMIC DNA]</scope>
    <source>
        <strain evidence="1 2">DSM 21799</strain>
    </source>
</reference>
<organism evidence="1 2">
    <name type="scientific">Paramicrobacterium humi</name>
    <dbReference type="NCBI Taxonomy" id="640635"/>
    <lineage>
        <taxon>Bacteria</taxon>
        <taxon>Bacillati</taxon>
        <taxon>Actinomycetota</taxon>
        <taxon>Actinomycetes</taxon>
        <taxon>Micrococcales</taxon>
        <taxon>Microbacteriaceae</taxon>
        <taxon>Paramicrobacterium</taxon>
    </lineage>
</organism>
<name>A0A1H4LF45_9MICO</name>
<evidence type="ECO:0008006" key="3">
    <source>
        <dbReference type="Google" id="ProtNLM"/>
    </source>
</evidence>
<dbReference type="AlphaFoldDB" id="A0A1H4LF45"/>
<protein>
    <recommendedName>
        <fullName evidence="3">FMN-dependent dehydrogenase</fullName>
    </recommendedName>
</protein>
<sequence>MPSYRITLSPGALRQGASPERVIPTMTDAAAELVTVEASDVQLVRGTPRIVVRFTADDDELAEQVAAHAASVAATVVEVGGWFVTRRDRGRWKRIA</sequence>
<dbReference type="RefSeq" id="WP_091182155.1">
    <property type="nucleotide sequence ID" value="NZ_FNRY01000001.1"/>
</dbReference>
<dbReference type="EMBL" id="FNRY01000001">
    <property type="protein sequence ID" value="SEB68895.1"/>
    <property type="molecule type" value="Genomic_DNA"/>
</dbReference>
<evidence type="ECO:0000313" key="2">
    <source>
        <dbReference type="Proteomes" id="UP000199183"/>
    </source>
</evidence>
<dbReference type="OrthoDB" id="3256527at2"/>
<dbReference type="Proteomes" id="UP000199183">
    <property type="component" value="Unassembled WGS sequence"/>
</dbReference>
<evidence type="ECO:0000313" key="1">
    <source>
        <dbReference type="EMBL" id="SEB68895.1"/>
    </source>
</evidence>